<dbReference type="Pfam" id="PF16158">
    <property type="entry name" value="N_BRCA1_IG"/>
    <property type="match status" value="1"/>
</dbReference>
<gene>
    <name evidence="7" type="ORF">GQ43DRAFT_440240</name>
</gene>
<dbReference type="EMBL" id="ML993960">
    <property type="protein sequence ID" value="KAF2201814.1"/>
    <property type="molecule type" value="Genomic_DNA"/>
</dbReference>
<evidence type="ECO:0000256" key="3">
    <source>
        <dbReference type="ARBA" id="ARBA00022833"/>
    </source>
</evidence>
<dbReference type="InterPro" id="IPR013783">
    <property type="entry name" value="Ig-like_fold"/>
</dbReference>
<dbReference type="Proteomes" id="UP000799536">
    <property type="component" value="Unassembled WGS sequence"/>
</dbReference>
<evidence type="ECO:0000256" key="2">
    <source>
        <dbReference type="ARBA" id="ARBA00022771"/>
    </source>
</evidence>
<keyword evidence="1" id="KW-0479">Metal-binding</keyword>
<proteinExistence type="predicted"/>
<dbReference type="InterPro" id="IPR032350">
    <property type="entry name" value="Nbr1_FW"/>
</dbReference>
<comment type="caution">
    <text evidence="7">The sequence shown here is derived from an EMBL/GenBank/DDBJ whole genome shotgun (WGS) entry which is preliminary data.</text>
</comment>
<dbReference type="CDD" id="cd14947">
    <property type="entry name" value="NBR1_like"/>
    <property type="match status" value="1"/>
</dbReference>
<dbReference type="AlphaFoldDB" id="A0A9P4JRB0"/>
<sequence>MATTAPTNEPVTLETLITFKVLFQGQIKKFKIPLGDLGANVLPDKLRALLCIQPDQEVIFERYSDSAGAYITLDPWKISVYKTLFRAAKAKLKLRLRATLVEEKHVSPTGPTIVGERAAQGVRTGNRSTLPPPAYPAIVRSPTLEMEPSSPYEKAKLEATPKLASLAETVPKSNDEVPVPQPFVIREGISVHNTNLSFRLKENTSSSSSWVVFCNNCNEPMENEHFHCGICDGGDYDLCPTCVDARVHCPGYGHWMVKRFVKNGIVVNSTTERIGPKVKLEAEKEMPGAFTEERKPVEYEREEPTRTCNCCIKVATENEFVTCTVCDDYDLCRACLTTNKHGHHPGHAFKGATPETSLSDLAHFLCSSGRNVRHSAVCDGCENFIYGVRHKCLNCPDWDLCSECIKTAKRTHPRHRFVPIYEPIAEPNSSPPRHYGIYCDGPLCKDKGTVSYIEGIRYKCAICHDTDFCANCEAHPSSRHNRTHPLVKFTSPVRSVSVTTMGEDRNGVPSTRLGDQPTRKSTSTETIPVAVSANAATQVQTVVDLKPSEASQPKPNTEKIQIKDLLSEPAPEKTTVQSSSIPPAQVAGWQPAWMDSNVTPENGLQAHFVRDTIIDGTEVSSDAQFVQVWTVRNPGPNPWPAGCSVRYTGGDNMLNIDNSQPLSQSQLAEASESNVIGRIVESGEEISFRVVMKAPKREGTAISYWRLKTADGVPFGHRLWCDIKVTTPPSPSTISATPQAACRAADESLDQSNHRARPEINRLLEYAAKAQKLLQEESGPSHARVKEQLESGRAKVLRTLEARKKVLERIESQRASGPSEEDRKMFQQEIDRLRQITSRLSLALPTPSEVCAKEQPVGEEATKGELAEERAPPESPKESLKEEKIQGQPVKEDIVEEQSLKDDAVQKEPTALEPVEQLQPQSSRMVFPQLEKESPVSSTIVEPDHQGAQPPAETVISPSDNNDSDFFEDAESVEIMDASSEEDNFLTDDEYDILDASDEDMP</sequence>
<keyword evidence="8" id="KW-1185">Reference proteome</keyword>
<organism evidence="7 8">
    <name type="scientific">Delitschia confertaspora ATCC 74209</name>
    <dbReference type="NCBI Taxonomy" id="1513339"/>
    <lineage>
        <taxon>Eukaryota</taxon>
        <taxon>Fungi</taxon>
        <taxon>Dikarya</taxon>
        <taxon>Ascomycota</taxon>
        <taxon>Pezizomycotina</taxon>
        <taxon>Dothideomycetes</taxon>
        <taxon>Pleosporomycetidae</taxon>
        <taxon>Pleosporales</taxon>
        <taxon>Delitschiaceae</taxon>
        <taxon>Delitschia</taxon>
    </lineage>
</organism>
<feature type="region of interest" description="Disordered" evidence="5">
    <location>
        <begin position="500"/>
        <end position="525"/>
    </location>
</feature>
<dbReference type="PANTHER" id="PTHR20930:SF0">
    <property type="entry name" value="PROTEIN ILRUN"/>
    <property type="match status" value="1"/>
</dbReference>
<accession>A0A9P4JRB0</accession>
<dbReference type="SMART" id="SM00291">
    <property type="entry name" value="ZnF_ZZ"/>
    <property type="match status" value="4"/>
</dbReference>
<dbReference type="GO" id="GO:0008270">
    <property type="term" value="F:zinc ion binding"/>
    <property type="evidence" value="ECO:0007669"/>
    <property type="project" value="UniProtKB-KW"/>
</dbReference>
<dbReference type="InterPro" id="IPR000433">
    <property type="entry name" value="Znf_ZZ"/>
</dbReference>
<evidence type="ECO:0000256" key="1">
    <source>
        <dbReference type="ARBA" id="ARBA00022723"/>
    </source>
</evidence>
<dbReference type="Gene3D" id="3.30.60.90">
    <property type="match status" value="4"/>
</dbReference>
<evidence type="ECO:0000313" key="7">
    <source>
        <dbReference type="EMBL" id="KAF2201814.1"/>
    </source>
</evidence>
<dbReference type="SUPFAM" id="SSF57850">
    <property type="entry name" value="RING/U-box"/>
    <property type="match status" value="4"/>
</dbReference>
<dbReference type="CDD" id="cd02340">
    <property type="entry name" value="ZZ_NBR1_like"/>
    <property type="match status" value="2"/>
</dbReference>
<evidence type="ECO:0000256" key="4">
    <source>
        <dbReference type="PROSITE-ProRule" id="PRU00228"/>
    </source>
</evidence>
<feature type="region of interest" description="Disordered" evidence="5">
    <location>
        <begin position="847"/>
        <end position="1002"/>
    </location>
</feature>
<dbReference type="OrthoDB" id="661148at2759"/>
<evidence type="ECO:0000259" key="6">
    <source>
        <dbReference type="PROSITE" id="PS50135"/>
    </source>
</evidence>
<keyword evidence="3" id="KW-0862">Zinc</keyword>
<dbReference type="Pfam" id="PF00569">
    <property type="entry name" value="ZZ"/>
    <property type="match status" value="3"/>
</dbReference>
<name>A0A9P4JRB0_9PLEO</name>
<protein>
    <recommendedName>
        <fullName evidence="6">ZZ-type domain-containing protein</fullName>
    </recommendedName>
</protein>
<dbReference type="PROSITE" id="PS50135">
    <property type="entry name" value="ZF_ZZ_2"/>
    <property type="match status" value="1"/>
</dbReference>
<feature type="compositionally biased region" description="Basic and acidic residues" evidence="5">
    <location>
        <begin position="860"/>
        <end position="906"/>
    </location>
</feature>
<dbReference type="PANTHER" id="PTHR20930">
    <property type="entry name" value="OVARIAN CARCINOMA ANTIGEN CA125-RELATED"/>
    <property type="match status" value="1"/>
</dbReference>
<dbReference type="Gene3D" id="2.60.40.10">
    <property type="entry name" value="Immunoglobulins"/>
    <property type="match status" value="1"/>
</dbReference>
<feature type="compositionally biased region" description="Acidic residues" evidence="5">
    <location>
        <begin position="962"/>
        <end position="1002"/>
    </location>
</feature>
<reference evidence="7" key="1">
    <citation type="journal article" date="2020" name="Stud. Mycol.">
        <title>101 Dothideomycetes genomes: a test case for predicting lifestyles and emergence of pathogens.</title>
        <authorList>
            <person name="Haridas S."/>
            <person name="Albert R."/>
            <person name="Binder M."/>
            <person name="Bloem J."/>
            <person name="Labutti K."/>
            <person name="Salamov A."/>
            <person name="Andreopoulos B."/>
            <person name="Baker S."/>
            <person name="Barry K."/>
            <person name="Bills G."/>
            <person name="Bluhm B."/>
            <person name="Cannon C."/>
            <person name="Castanera R."/>
            <person name="Culley D."/>
            <person name="Daum C."/>
            <person name="Ezra D."/>
            <person name="Gonzalez J."/>
            <person name="Henrissat B."/>
            <person name="Kuo A."/>
            <person name="Liang C."/>
            <person name="Lipzen A."/>
            <person name="Lutzoni F."/>
            <person name="Magnuson J."/>
            <person name="Mondo S."/>
            <person name="Nolan M."/>
            <person name="Ohm R."/>
            <person name="Pangilinan J."/>
            <person name="Park H.-J."/>
            <person name="Ramirez L."/>
            <person name="Alfaro M."/>
            <person name="Sun H."/>
            <person name="Tritt A."/>
            <person name="Yoshinaga Y."/>
            <person name="Zwiers L.-H."/>
            <person name="Turgeon B."/>
            <person name="Goodwin S."/>
            <person name="Spatafora J."/>
            <person name="Crous P."/>
            <person name="Grigoriev I."/>
        </authorList>
    </citation>
    <scope>NUCLEOTIDE SEQUENCE</scope>
    <source>
        <strain evidence="7">ATCC 74209</strain>
    </source>
</reference>
<dbReference type="InterPro" id="IPR043145">
    <property type="entry name" value="Znf_ZZ_sf"/>
</dbReference>
<feature type="domain" description="ZZ-type" evidence="6">
    <location>
        <begin position="373"/>
        <end position="429"/>
    </location>
</feature>
<evidence type="ECO:0000313" key="8">
    <source>
        <dbReference type="Proteomes" id="UP000799536"/>
    </source>
</evidence>
<keyword evidence="2 4" id="KW-0863">Zinc-finger</keyword>
<evidence type="ECO:0000256" key="5">
    <source>
        <dbReference type="SAM" id="MobiDB-lite"/>
    </source>
</evidence>
<dbReference type="CDD" id="cd02249">
    <property type="entry name" value="ZZ"/>
    <property type="match status" value="1"/>
</dbReference>